<reference evidence="1" key="2">
    <citation type="submission" date="2020-07" db="EMBL/GenBank/DDBJ databases">
        <authorList>
            <person name="Vera ALvarez R."/>
            <person name="Arias-Moreno D.M."/>
            <person name="Jimenez-Jacinto V."/>
            <person name="Jimenez-Bremont J.F."/>
            <person name="Swaminathan K."/>
            <person name="Moose S.P."/>
            <person name="Guerrero-Gonzalez M.L."/>
            <person name="Marino-Ramirez L."/>
            <person name="Landsman D."/>
            <person name="Rodriguez-Kessler M."/>
            <person name="Delgado-Sanchez P."/>
        </authorList>
    </citation>
    <scope>NUCLEOTIDE SEQUENCE</scope>
    <source>
        <tissue evidence="1">Cladode</tissue>
    </source>
</reference>
<sequence>MSRRNFLLCKSNVSRSFRWKAITALRYISFANFDSACRVKSTKSYLKVTLPARSFPASRNRCKALMTSWVGYHKCACGRDDFDSIKICLALPESDMTNEPAGPPFAGSQSGN</sequence>
<proteinExistence type="predicted"/>
<accession>A0A7C9E854</accession>
<organism evidence="1">
    <name type="scientific">Opuntia streptacantha</name>
    <name type="common">Prickly pear cactus</name>
    <name type="synonym">Opuntia cardona</name>
    <dbReference type="NCBI Taxonomy" id="393608"/>
    <lineage>
        <taxon>Eukaryota</taxon>
        <taxon>Viridiplantae</taxon>
        <taxon>Streptophyta</taxon>
        <taxon>Embryophyta</taxon>
        <taxon>Tracheophyta</taxon>
        <taxon>Spermatophyta</taxon>
        <taxon>Magnoliopsida</taxon>
        <taxon>eudicotyledons</taxon>
        <taxon>Gunneridae</taxon>
        <taxon>Pentapetalae</taxon>
        <taxon>Caryophyllales</taxon>
        <taxon>Cactineae</taxon>
        <taxon>Cactaceae</taxon>
        <taxon>Opuntioideae</taxon>
        <taxon>Opuntia</taxon>
    </lineage>
</organism>
<name>A0A7C9E854_OPUST</name>
<reference evidence="1" key="1">
    <citation type="journal article" date="2013" name="J. Plant Res.">
        <title>Effect of fungi and light on seed germination of three Opuntia species from semiarid lands of central Mexico.</title>
        <authorList>
            <person name="Delgado-Sanchez P."/>
            <person name="Jimenez-Bremont J.F."/>
            <person name="Guerrero-Gonzalez Mde L."/>
            <person name="Flores J."/>
        </authorList>
    </citation>
    <scope>NUCLEOTIDE SEQUENCE</scope>
    <source>
        <tissue evidence="1">Cladode</tissue>
    </source>
</reference>
<dbReference type="AlphaFoldDB" id="A0A7C9E854"/>
<dbReference type="EMBL" id="GISG01185055">
    <property type="protein sequence ID" value="MBA4654869.1"/>
    <property type="molecule type" value="Transcribed_RNA"/>
</dbReference>
<evidence type="ECO:0000313" key="1">
    <source>
        <dbReference type="EMBL" id="MBA4654869.1"/>
    </source>
</evidence>
<protein>
    <submittedName>
        <fullName evidence="1">Uncharacterized protein</fullName>
    </submittedName>
</protein>